<dbReference type="EMBL" id="ML995520">
    <property type="protein sequence ID" value="KAF2136448.1"/>
    <property type="molecule type" value="Genomic_DNA"/>
</dbReference>
<comment type="subcellular location">
    <subcellularLocation>
        <location evidence="1">Endomembrane system</location>
    </subcellularLocation>
</comment>
<dbReference type="AlphaFoldDB" id="A0A6A6AYV9"/>
<sequence>MGICSSCLGLGRRASPSDPSDAEQLLGGDYQPHYGSVGPQMPHTGAPQLDPEEIRRQRDALERICAQTSDKLIDVSQSANPDEVSKMATEYPRLFMERFPPIQHFDSRPSSSGTAIEQDESAWLADVTKAHGDEGDWDHVKVIDPGSLTIQFDEVLGLGRGASPVRS</sequence>
<evidence type="ECO:0000256" key="6">
    <source>
        <dbReference type="SAM" id="MobiDB-lite"/>
    </source>
</evidence>
<dbReference type="GeneID" id="54298863"/>
<evidence type="ECO:0000256" key="4">
    <source>
        <dbReference type="ARBA" id="ARBA00023139"/>
    </source>
</evidence>
<protein>
    <submittedName>
        <fullName evidence="7">Uncharacterized protein</fullName>
    </submittedName>
</protein>
<dbReference type="RefSeq" id="XP_033392166.1">
    <property type="nucleotide sequence ID" value="XM_033541367.1"/>
</dbReference>
<keyword evidence="4" id="KW-0564">Palmitate</keyword>
<organism evidence="7 8">
    <name type="scientific">Aplosporella prunicola CBS 121167</name>
    <dbReference type="NCBI Taxonomy" id="1176127"/>
    <lineage>
        <taxon>Eukaryota</taxon>
        <taxon>Fungi</taxon>
        <taxon>Dikarya</taxon>
        <taxon>Ascomycota</taxon>
        <taxon>Pezizomycotina</taxon>
        <taxon>Dothideomycetes</taxon>
        <taxon>Dothideomycetes incertae sedis</taxon>
        <taxon>Botryosphaeriales</taxon>
        <taxon>Aplosporellaceae</taxon>
        <taxon>Aplosporella</taxon>
    </lineage>
</organism>
<keyword evidence="2" id="KW-0519">Myristate</keyword>
<evidence type="ECO:0000256" key="1">
    <source>
        <dbReference type="ARBA" id="ARBA00004308"/>
    </source>
</evidence>
<accession>A0A6A6AYV9</accession>
<name>A0A6A6AYV9_9PEZI</name>
<keyword evidence="3" id="KW-0472">Membrane</keyword>
<keyword evidence="5" id="KW-0449">Lipoprotein</keyword>
<evidence type="ECO:0000256" key="5">
    <source>
        <dbReference type="ARBA" id="ARBA00023288"/>
    </source>
</evidence>
<reference evidence="7" key="1">
    <citation type="journal article" date="2020" name="Stud. Mycol.">
        <title>101 Dothideomycetes genomes: a test case for predicting lifestyles and emergence of pathogens.</title>
        <authorList>
            <person name="Haridas S."/>
            <person name="Albert R."/>
            <person name="Binder M."/>
            <person name="Bloem J."/>
            <person name="Labutti K."/>
            <person name="Salamov A."/>
            <person name="Andreopoulos B."/>
            <person name="Baker S."/>
            <person name="Barry K."/>
            <person name="Bills G."/>
            <person name="Bluhm B."/>
            <person name="Cannon C."/>
            <person name="Castanera R."/>
            <person name="Culley D."/>
            <person name="Daum C."/>
            <person name="Ezra D."/>
            <person name="Gonzalez J."/>
            <person name="Henrissat B."/>
            <person name="Kuo A."/>
            <person name="Liang C."/>
            <person name="Lipzen A."/>
            <person name="Lutzoni F."/>
            <person name="Magnuson J."/>
            <person name="Mondo S."/>
            <person name="Nolan M."/>
            <person name="Ohm R."/>
            <person name="Pangilinan J."/>
            <person name="Park H.-J."/>
            <person name="Ramirez L."/>
            <person name="Alfaro M."/>
            <person name="Sun H."/>
            <person name="Tritt A."/>
            <person name="Yoshinaga Y."/>
            <person name="Zwiers L.-H."/>
            <person name="Turgeon B."/>
            <person name="Goodwin S."/>
            <person name="Spatafora J."/>
            <person name="Crous P."/>
            <person name="Grigoriev I."/>
        </authorList>
    </citation>
    <scope>NUCLEOTIDE SEQUENCE</scope>
    <source>
        <strain evidence="7">CBS 121167</strain>
    </source>
</reference>
<dbReference type="GO" id="GO:0043410">
    <property type="term" value="P:positive regulation of MAPK cascade"/>
    <property type="evidence" value="ECO:0007669"/>
    <property type="project" value="InterPro"/>
</dbReference>
<dbReference type="GO" id="GO:0032008">
    <property type="term" value="P:positive regulation of TOR signaling"/>
    <property type="evidence" value="ECO:0007669"/>
    <property type="project" value="InterPro"/>
</dbReference>
<feature type="region of interest" description="Disordered" evidence="6">
    <location>
        <begin position="10"/>
        <end position="54"/>
    </location>
</feature>
<dbReference type="Pfam" id="PF15454">
    <property type="entry name" value="LAMTOR"/>
    <property type="match status" value="1"/>
</dbReference>
<gene>
    <name evidence="7" type="ORF">K452DRAFT_292364</name>
</gene>
<dbReference type="GO" id="GO:0071986">
    <property type="term" value="C:Ragulator complex"/>
    <property type="evidence" value="ECO:0007669"/>
    <property type="project" value="InterPro"/>
</dbReference>
<dbReference type="GO" id="GO:0016197">
    <property type="term" value="P:endosomal transport"/>
    <property type="evidence" value="ECO:0007669"/>
    <property type="project" value="InterPro"/>
</dbReference>
<evidence type="ECO:0000256" key="2">
    <source>
        <dbReference type="ARBA" id="ARBA00022707"/>
    </source>
</evidence>
<dbReference type="GO" id="GO:0045121">
    <property type="term" value="C:membrane raft"/>
    <property type="evidence" value="ECO:0007669"/>
    <property type="project" value="InterPro"/>
</dbReference>
<evidence type="ECO:0000313" key="7">
    <source>
        <dbReference type="EMBL" id="KAF2136448.1"/>
    </source>
</evidence>
<evidence type="ECO:0000313" key="8">
    <source>
        <dbReference type="Proteomes" id="UP000799438"/>
    </source>
</evidence>
<proteinExistence type="predicted"/>
<dbReference type="GO" id="GO:0001919">
    <property type="term" value="P:regulation of receptor recycling"/>
    <property type="evidence" value="ECO:0007669"/>
    <property type="project" value="InterPro"/>
</dbReference>
<dbReference type="GO" id="GO:0031902">
    <property type="term" value="C:late endosome membrane"/>
    <property type="evidence" value="ECO:0007669"/>
    <property type="project" value="InterPro"/>
</dbReference>
<dbReference type="Proteomes" id="UP000799438">
    <property type="component" value="Unassembled WGS sequence"/>
</dbReference>
<dbReference type="InterPro" id="IPR028209">
    <property type="entry name" value="LAMTOR1/MEH1"/>
</dbReference>
<evidence type="ECO:0000256" key="3">
    <source>
        <dbReference type="ARBA" id="ARBA00023136"/>
    </source>
</evidence>
<keyword evidence="8" id="KW-1185">Reference proteome</keyword>
<dbReference type="OrthoDB" id="5299893at2759"/>
<dbReference type="GO" id="GO:0071230">
    <property type="term" value="P:cellular response to amino acid stimulus"/>
    <property type="evidence" value="ECO:0007669"/>
    <property type="project" value="InterPro"/>
</dbReference>
<dbReference type="SMART" id="SM01262">
    <property type="entry name" value="LAMTOR"/>
    <property type="match status" value="1"/>
</dbReference>